<dbReference type="PaxDb" id="35128-Thaps11048"/>
<feature type="compositionally biased region" description="Polar residues" evidence="1">
    <location>
        <begin position="262"/>
        <end position="273"/>
    </location>
</feature>
<keyword evidence="4" id="KW-1185">Reference proteome</keyword>
<feature type="transmembrane region" description="Helical" evidence="2">
    <location>
        <begin position="719"/>
        <end position="739"/>
    </location>
</feature>
<gene>
    <name evidence="3" type="ORF">THAPS_11048</name>
</gene>
<feature type="compositionally biased region" description="Polar residues" evidence="1">
    <location>
        <begin position="112"/>
        <end position="121"/>
    </location>
</feature>
<feature type="region of interest" description="Disordered" evidence="1">
    <location>
        <begin position="190"/>
        <end position="361"/>
    </location>
</feature>
<feature type="region of interest" description="Disordered" evidence="1">
    <location>
        <begin position="15"/>
        <end position="126"/>
    </location>
</feature>
<feature type="compositionally biased region" description="Low complexity" evidence="1">
    <location>
        <begin position="30"/>
        <end position="46"/>
    </location>
</feature>
<feature type="transmembrane region" description="Helical" evidence="2">
    <location>
        <begin position="668"/>
        <end position="688"/>
    </location>
</feature>
<feature type="compositionally biased region" description="Low complexity" evidence="1">
    <location>
        <begin position="300"/>
        <end position="342"/>
    </location>
</feature>
<evidence type="ECO:0000313" key="4">
    <source>
        <dbReference type="Proteomes" id="UP000001449"/>
    </source>
</evidence>
<dbReference type="KEGG" id="tps:THAPS_11048"/>
<evidence type="ECO:0000256" key="1">
    <source>
        <dbReference type="SAM" id="MobiDB-lite"/>
    </source>
</evidence>
<name>B5YM92_THAPS</name>
<accession>B5YM92</accession>
<dbReference type="InParanoid" id="B5YM92"/>
<evidence type="ECO:0000256" key="2">
    <source>
        <dbReference type="SAM" id="Phobius"/>
    </source>
</evidence>
<feature type="compositionally biased region" description="Low complexity" evidence="1">
    <location>
        <begin position="92"/>
        <end position="109"/>
    </location>
</feature>
<evidence type="ECO:0000313" key="3">
    <source>
        <dbReference type="EMBL" id="ACI64371.1"/>
    </source>
</evidence>
<feature type="transmembrane region" description="Helical" evidence="2">
    <location>
        <begin position="563"/>
        <end position="582"/>
    </location>
</feature>
<feature type="transmembrane region" description="Helical" evidence="2">
    <location>
        <begin position="640"/>
        <end position="662"/>
    </location>
</feature>
<dbReference type="RefSeq" id="XP_002295654.1">
    <property type="nucleotide sequence ID" value="XM_002295618.1"/>
</dbReference>
<sequence>MDSSTEATIATALASAQRIRSKRLQRESDSFSTSSSTASTSTSSRSNLEEMMQHSETITTSSTPPRRSTKANNSHRKLQPSPSPRNAEQHVSCSSSTSTTSTNSESSRSNRIDNNTSNEPQMTPVEYFQQRKLQLQQHQCQLGLRDEREMGAEIGDTILCKGDLSASSLTVSWSAGEAIGNEAEALLAQLRHESKKSKGRKHKRLDASPLPSSNSTASSSPYRQTHRGRGLEPSPQKLSPHRHLDVPSSNSLQQIIPPPTFNRMTSQRNNSIPSLPFGMTTPQEEFGVDSRRSYDEDLSVESGSVVSGDSSSSSSSGRSSCSSSSYSSSNNSISTGDSSQQRNRSRKSSDSSLLEVVSRPVQAADNASRQYLMKKEYERQKQRVQSLFQGRQCAEQFDERQHSLDFITKMKPPLPKRKHSLNGQRADFEMIIHPDSVEGTVEAAALHLHGRTGGRKTPRMDSGNAVSSNPNSAIMSANAMGSMRKDSRDDEFYENKSYGDVEKGKADTNVTVSLEQGVTMVTANKGNNEHGDLWSTGVAAAIVVGTASRYKKALCVFPHGRRVLLPIIMSILACALSIVTLMSCRFMTILPGEGNNQVFQVGPWSYLSQNSEYDGGEVCLSYPSDIQLDSSFMIARAASALAACLGGGLVLWTCTLTCIPYSRQSINGLGLSFFAATILQLMTIFFYLSEHCKGGEDEFGNTLGSGYFGGLECKPNQDLVFCIAASALYLATGWIMYVAQQFVATAPGFTASEVYTWSAKSKASSEKKGILRTVEKCWTQIPDGSTLTATVMVERRKEKDGRIKTTHSIQTEILPVS</sequence>
<dbReference type="EMBL" id="CP001159">
    <property type="protein sequence ID" value="ACI64371.1"/>
    <property type="molecule type" value="Genomic_DNA"/>
</dbReference>
<dbReference type="Proteomes" id="UP000001449">
    <property type="component" value="Chromosome 18"/>
</dbReference>
<feature type="compositionally biased region" description="Low complexity" evidence="1">
    <location>
        <begin position="208"/>
        <end position="221"/>
    </location>
</feature>
<keyword evidence="2" id="KW-1133">Transmembrane helix</keyword>
<keyword evidence="2" id="KW-0812">Transmembrane</keyword>
<dbReference type="AlphaFoldDB" id="B5YM92"/>
<reference evidence="3 4" key="2">
    <citation type="journal article" date="2008" name="Nature">
        <title>The Phaeodactylum genome reveals the evolutionary history of diatom genomes.</title>
        <authorList>
            <person name="Bowler C."/>
            <person name="Allen A.E."/>
            <person name="Badger J.H."/>
            <person name="Grimwood J."/>
            <person name="Jabbari K."/>
            <person name="Kuo A."/>
            <person name="Maheswari U."/>
            <person name="Martens C."/>
            <person name="Maumus F."/>
            <person name="Otillar R.P."/>
            <person name="Rayko E."/>
            <person name="Salamov A."/>
            <person name="Vandepoele K."/>
            <person name="Beszteri B."/>
            <person name="Gruber A."/>
            <person name="Heijde M."/>
            <person name="Katinka M."/>
            <person name="Mock T."/>
            <person name="Valentin K."/>
            <person name="Verret F."/>
            <person name="Berges J.A."/>
            <person name="Brownlee C."/>
            <person name="Cadoret J.P."/>
            <person name="Chiovitti A."/>
            <person name="Choi C.J."/>
            <person name="Coesel S."/>
            <person name="De Martino A."/>
            <person name="Detter J.C."/>
            <person name="Durkin C."/>
            <person name="Falciatore A."/>
            <person name="Fournet J."/>
            <person name="Haruta M."/>
            <person name="Huysman M.J."/>
            <person name="Jenkins B.D."/>
            <person name="Jiroutova K."/>
            <person name="Jorgensen R.E."/>
            <person name="Joubert Y."/>
            <person name="Kaplan A."/>
            <person name="Kroger N."/>
            <person name="Kroth P.G."/>
            <person name="La Roche J."/>
            <person name="Lindquist E."/>
            <person name="Lommer M."/>
            <person name="Martin-Jezequel V."/>
            <person name="Lopez P.J."/>
            <person name="Lucas S."/>
            <person name="Mangogna M."/>
            <person name="McGinnis K."/>
            <person name="Medlin L.K."/>
            <person name="Montsant A."/>
            <person name="Oudot-Le Secq M.P."/>
            <person name="Napoli C."/>
            <person name="Obornik M."/>
            <person name="Parker M.S."/>
            <person name="Petit J.L."/>
            <person name="Porcel B.M."/>
            <person name="Poulsen N."/>
            <person name="Robison M."/>
            <person name="Rychlewski L."/>
            <person name="Rynearson T.A."/>
            <person name="Schmutz J."/>
            <person name="Shapiro H."/>
            <person name="Siaut M."/>
            <person name="Stanley M."/>
            <person name="Sussman M.R."/>
            <person name="Taylor A.R."/>
            <person name="Vardi A."/>
            <person name="von Dassow P."/>
            <person name="Vyverman W."/>
            <person name="Willis A."/>
            <person name="Wyrwicz L.S."/>
            <person name="Rokhsar D.S."/>
            <person name="Weissenbach J."/>
            <person name="Armbrust E.V."/>
            <person name="Green B.R."/>
            <person name="Van de Peer Y."/>
            <person name="Grigoriev I.V."/>
        </authorList>
    </citation>
    <scope>NUCLEOTIDE SEQUENCE [LARGE SCALE GENOMIC DNA]</scope>
    <source>
        <strain evidence="3 4">CCMP1335</strain>
    </source>
</reference>
<organism evidence="3 4">
    <name type="scientific">Thalassiosira pseudonana</name>
    <name type="common">Marine diatom</name>
    <name type="synonym">Cyclotella nana</name>
    <dbReference type="NCBI Taxonomy" id="35128"/>
    <lineage>
        <taxon>Eukaryota</taxon>
        <taxon>Sar</taxon>
        <taxon>Stramenopiles</taxon>
        <taxon>Ochrophyta</taxon>
        <taxon>Bacillariophyta</taxon>
        <taxon>Coscinodiscophyceae</taxon>
        <taxon>Thalassiosirophycidae</taxon>
        <taxon>Thalassiosirales</taxon>
        <taxon>Thalassiosiraceae</taxon>
        <taxon>Thalassiosira</taxon>
    </lineage>
</organism>
<feature type="compositionally biased region" description="Basic residues" evidence="1">
    <location>
        <begin position="67"/>
        <end position="78"/>
    </location>
</feature>
<feature type="compositionally biased region" description="Basic residues" evidence="1">
    <location>
        <begin position="193"/>
        <end position="204"/>
    </location>
</feature>
<reference evidence="3 4" key="1">
    <citation type="journal article" date="2004" name="Science">
        <title>The genome of the diatom Thalassiosira pseudonana: ecology, evolution, and metabolism.</title>
        <authorList>
            <person name="Armbrust E.V."/>
            <person name="Berges J.A."/>
            <person name="Bowler C."/>
            <person name="Green B.R."/>
            <person name="Martinez D."/>
            <person name="Putnam N.H."/>
            <person name="Zhou S."/>
            <person name="Allen A.E."/>
            <person name="Apt K.E."/>
            <person name="Bechner M."/>
            <person name="Brzezinski M.A."/>
            <person name="Chaal B.K."/>
            <person name="Chiovitti A."/>
            <person name="Davis A.K."/>
            <person name="Demarest M.S."/>
            <person name="Detter J.C."/>
            <person name="Glavina T."/>
            <person name="Goodstein D."/>
            <person name="Hadi M.Z."/>
            <person name="Hellsten U."/>
            <person name="Hildebrand M."/>
            <person name="Jenkins B.D."/>
            <person name="Jurka J."/>
            <person name="Kapitonov V.V."/>
            <person name="Kroger N."/>
            <person name="Lau W.W."/>
            <person name="Lane T.W."/>
            <person name="Larimer F.W."/>
            <person name="Lippmeier J.C."/>
            <person name="Lucas S."/>
            <person name="Medina M."/>
            <person name="Montsant A."/>
            <person name="Obornik M."/>
            <person name="Parker M.S."/>
            <person name="Palenik B."/>
            <person name="Pazour G.J."/>
            <person name="Richardson P.M."/>
            <person name="Rynearson T.A."/>
            <person name="Saito M.A."/>
            <person name="Schwartz D.C."/>
            <person name="Thamatrakoln K."/>
            <person name="Valentin K."/>
            <person name="Vardi A."/>
            <person name="Wilkerson F.P."/>
            <person name="Rokhsar D.S."/>
        </authorList>
    </citation>
    <scope>NUCLEOTIDE SEQUENCE [LARGE SCALE GENOMIC DNA]</scope>
    <source>
        <strain evidence="3 4">CCMP1335</strain>
    </source>
</reference>
<dbReference type="GeneID" id="7450909"/>
<dbReference type="HOGENOM" id="CLU_345991_0_0_1"/>
<feature type="region of interest" description="Disordered" evidence="1">
    <location>
        <begin position="450"/>
        <end position="472"/>
    </location>
</feature>
<keyword evidence="2" id="KW-0472">Membrane</keyword>
<protein>
    <submittedName>
        <fullName evidence="3">Uncharacterized protein</fullName>
    </submittedName>
</protein>
<proteinExistence type="predicted"/>